<keyword evidence="5" id="KW-0812">Transmembrane</keyword>
<accession>A0A0A0LF77</accession>
<dbReference type="SUPFAM" id="SSF52058">
    <property type="entry name" value="L domain-like"/>
    <property type="match status" value="3"/>
</dbReference>
<evidence type="ECO:0000256" key="4">
    <source>
        <dbReference type="ARBA" id="ARBA00022614"/>
    </source>
</evidence>
<feature type="chain" id="PRO_5001972909" evidence="12">
    <location>
        <begin position="29"/>
        <end position="1135"/>
    </location>
</feature>
<dbReference type="FunFam" id="3.80.10.10:FF:000041">
    <property type="entry name" value="LRR receptor-like serine/threonine-protein kinase ERECTA"/>
    <property type="match status" value="1"/>
</dbReference>
<evidence type="ECO:0000256" key="12">
    <source>
        <dbReference type="SAM" id="SignalP"/>
    </source>
</evidence>
<dbReference type="Pfam" id="PF23598">
    <property type="entry name" value="LRR_14"/>
    <property type="match status" value="1"/>
</dbReference>
<feature type="domain" description="Disease resistance R13L4/SHOC-2-like LRR" evidence="14">
    <location>
        <begin position="282"/>
        <end position="577"/>
    </location>
</feature>
<keyword evidence="16" id="KW-1185">Reference proteome</keyword>
<keyword evidence="7" id="KW-0677">Repeat</keyword>
<dbReference type="Gramene" id="KGN58731">
    <property type="protein sequence ID" value="KGN58731"/>
    <property type="gene ID" value="Csa_3G730950"/>
</dbReference>
<dbReference type="InterPro" id="IPR032675">
    <property type="entry name" value="LRR_dom_sf"/>
</dbReference>
<feature type="signal peptide" evidence="12">
    <location>
        <begin position="1"/>
        <end position="28"/>
    </location>
</feature>
<sequence>MRNLFFSCISLIFNCFLFLSVGISLVSGRCPDDQHSLLLQLKNDLVYNSSFSKKLVHWNERVDYCNWNGVNCTDGCVTDLDLSEELILGGIDNSSSLFSLRFLRNLNLGFNRFNSLMPSGFNRLSNLSVLNMSNSGFNGQIPIEISNLTGLVSLDLTSSPLFQFPTLKLENPNLRTFVQNLSNLGELILNGVDLSAQGREWCKALSSSLLNLTVLSLSGCALSGPLDSSLAKLRYLSDIRLDNNIFSSPVPDNYADFPTLTSLHLGSSNLSGEFPQSIFQVSTLQTLDLSNNKLLQGSLPDFPSSRPLQTLVLQGTKFSGTLPESIGYFENLTKLDLASCNFGGSIPNSILNLTQLTYLDLSSNKFVGPVPSFSQLKNLTVLNLAHNRLNGSLLSTKWEELPNLVNLDLRNNSITGNVPSSLFNLQTIRKIQLNYNLFSGSLNELSNVSSFLLDTLDLESNRLEGPFPMSFLELQGLKILSLSFNNFTGRLNLTVFKQLKNITRLELSSNSLSVETESTDSSSFPQMTTLKLASCNLRMFPGFLKNQSKLNTLDLSHNDLQGEIPLWIWGLENLDQLNLSCNSLVGFEGPPKNLSSSLYLLDLHSNKFEGPLSFFPSSAAYLDFSNNSFSSAIIPAIGQYLSSTVFFSLSRNRIQGNIPESICDSKSLQVLDLSNNDLSGMFPQCLTEKNDNLVVLNLRENALNGSIPNAFPANCGLRTLDLSGNNIEGRVPKSLSNCRYLEVLDLGKNSIDDIFPCSLKSISTLRVLVLRSNKFHGKFGCQDTNGTWKSLQIVDISRNYFNGSISGKCIEKWKAMVDEEDFSKSRANHLRFNFFKFSAVNYQDTVTITSKGLDVELTKILTVFTSIDFSCNLFNGHIPAEIGELKALYLLNFSHNYLSGEIPSSIGNLSQLGSLDLSRNRLTGQIPQQLAGLSFLSVLNLSYNLLVGMIPIGSQFQTFSEDSFIGNEGLCGYPLPNKCKTAIHPTSDTSNKKSDSVADADWQFVFIGVGFGVGAAAVVAPLTFLEIGKKWSDDTVDKILLAILPLMGYIYLTSSDRKVELEDDIKDDDDEEDDYMAVIYEIEESEEKSSEFKGQYCVFCSKLDIYMTKVVHDTRCTCLSSLPPSSSLSTFREKN</sequence>
<dbReference type="PANTHER" id="PTHR48061:SF2">
    <property type="entry name" value="RECEPTOR LIKE PROTEIN 30-LIKE"/>
    <property type="match status" value="1"/>
</dbReference>
<evidence type="ECO:0000259" key="13">
    <source>
        <dbReference type="Pfam" id="PF08263"/>
    </source>
</evidence>
<feature type="domain" description="Leucine-rich repeat-containing N-terminal plant-type" evidence="13">
    <location>
        <begin position="32"/>
        <end position="73"/>
    </location>
</feature>
<evidence type="ECO:0000256" key="8">
    <source>
        <dbReference type="ARBA" id="ARBA00022989"/>
    </source>
</evidence>
<dbReference type="Pfam" id="PF08263">
    <property type="entry name" value="LRRNT_2"/>
    <property type="match status" value="1"/>
</dbReference>
<dbReference type="STRING" id="3659.A0A0A0LF77"/>
<evidence type="ECO:0000256" key="5">
    <source>
        <dbReference type="ARBA" id="ARBA00022692"/>
    </source>
</evidence>
<protein>
    <submittedName>
        <fullName evidence="15">Uncharacterized protein</fullName>
    </submittedName>
</protein>
<comment type="subcellular location">
    <subcellularLocation>
        <location evidence="1">Cell membrane</location>
        <topology evidence="1">Single-pass type I membrane protein</topology>
    </subcellularLocation>
</comment>
<comment type="similarity">
    <text evidence="2">Belongs to the RLP family.</text>
</comment>
<organism evidence="15 16">
    <name type="scientific">Cucumis sativus</name>
    <name type="common">Cucumber</name>
    <dbReference type="NCBI Taxonomy" id="3659"/>
    <lineage>
        <taxon>Eukaryota</taxon>
        <taxon>Viridiplantae</taxon>
        <taxon>Streptophyta</taxon>
        <taxon>Embryophyta</taxon>
        <taxon>Tracheophyta</taxon>
        <taxon>Spermatophyta</taxon>
        <taxon>Magnoliopsida</taxon>
        <taxon>eudicotyledons</taxon>
        <taxon>Gunneridae</taxon>
        <taxon>Pentapetalae</taxon>
        <taxon>rosids</taxon>
        <taxon>fabids</taxon>
        <taxon>Cucurbitales</taxon>
        <taxon>Cucurbitaceae</taxon>
        <taxon>Benincaseae</taxon>
        <taxon>Cucumis</taxon>
    </lineage>
</organism>
<dbReference type="InterPro" id="IPR001611">
    <property type="entry name" value="Leu-rich_rpt"/>
</dbReference>
<dbReference type="SMART" id="SM00365">
    <property type="entry name" value="LRR_SD22"/>
    <property type="match status" value="7"/>
</dbReference>
<dbReference type="Pfam" id="PF00560">
    <property type="entry name" value="LRR_1"/>
    <property type="match status" value="4"/>
</dbReference>
<keyword evidence="6 12" id="KW-0732">Signal</keyword>
<evidence type="ECO:0000256" key="9">
    <source>
        <dbReference type="ARBA" id="ARBA00023136"/>
    </source>
</evidence>
<dbReference type="OMA" id="HYEDETP"/>
<keyword evidence="4" id="KW-0433">Leucine-rich repeat</keyword>
<dbReference type="PANTHER" id="PTHR48061">
    <property type="entry name" value="LEUCINE-RICH REPEAT RECEPTOR PROTEIN KINASE EMS1-LIKE-RELATED"/>
    <property type="match status" value="1"/>
</dbReference>
<keyword evidence="10" id="KW-0675">Receptor</keyword>
<dbReference type="GO" id="GO:0005886">
    <property type="term" value="C:plasma membrane"/>
    <property type="evidence" value="ECO:0007669"/>
    <property type="project" value="UniProtKB-SubCell"/>
</dbReference>
<evidence type="ECO:0000256" key="1">
    <source>
        <dbReference type="ARBA" id="ARBA00004251"/>
    </source>
</evidence>
<proteinExistence type="inferred from homology"/>
<dbReference type="InterPro" id="IPR046956">
    <property type="entry name" value="RLP23-like"/>
</dbReference>
<name>A0A0A0LF77_CUCSA</name>
<evidence type="ECO:0000256" key="7">
    <source>
        <dbReference type="ARBA" id="ARBA00022737"/>
    </source>
</evidence>
<dbReference type="FunFam" id="3.80.10.10:FF:000213">
    <property type="entry name" value="Tyrosine-sulfated glycopeptide receptor 1"/>
    <property type="match status" value="2"/>
</dbReference>
<reference evidence="15 16" key="3">
    <citation type="journal article" date="2010" name="BMC Genomics">
        <title>Transcriptome sequencing and comparative analysis of cucumber flowers with different sex types.</title>
        <authorList>
            <person name="Guo S."/>
            <person name="Zheng Y."/>
            <person name="Joung J.G."/>
            <person name="Liu S."/>
            <person name="Zhang Z."/>
            <person name="Crasta O.R."/>
            <person name="Sobral B.W."/>
            <person name="Xu Y."/>
            <person name="Huang S."/>
            <person name="Fei Z."/>
        </authorList>
    </citation>
    <scope>NUCLEOTIDE SEQUENCE [LARGE SCALE GENOMIC DNA]</scope>
    <source>
        <strain evidence="16">cv. 9930</strain>
    </source>
</reference>
<keyword evidence="9" id="KW-0472">Membrane</keyword>
<dbReference type="PRINTS" id="PR00019">
    <property type="entry name" value="LEURICHRPT"/>
</dbReference>
<evidence type="ECO:0000313" key="16">
    <source>
        <dbReference type="Proteomes" id="UP000029981"/>
    </source>
</evidence>
<keyword evidence="11" id="KW-0325">Glycoprotein</keyword>
<keyword evidence="8" id="KW-1133">Transmembrane helix</keyword>
<evidence type="ECO:0000313" key="15">
    <source>
        <dbReference type="EMBL" id="KGN58731.1"/>
    </source>
</evidence>
<dbReference type="InterPro" id="IPR055414">
    <property type="entry name" value="LRR_R13L4/SHOC2-like"/>
</dbReference>
<dbReference type="AlphaFoldDB" id="A0A0A0LF77"/>
<keyword evidence="3" id="KW-1003">Cell membrane</keyword>
<evidence type="ECO:0000259" key="14">
    <source>
        <dbReference type="Pfam" id="PF23598"/>
    </source>
</evidence>
<reference evidence="15 16" key="4">
    <citation type="journal article" date="2011" name="BMC Genomics">
        <title>RNA-Seq improves annotation of protein-coding genes in the cucumber genome.</title>
        <authorList>
            <person name="Li Z."/>
            <person name="Zhang Z."/>
            <person name="Yan P."/>
            <person name="Huang S."/>
            <person name="Fei Z."/>
            <person name="Lin K."/>
        </authorList>
    </citation>
    <scope>NUCLEOTIDE SEQUENCE [LARGE SCALE GENOMIC DNA]</scope>
    <source>
        <strain evidence="16">cv. 9930</strain>
    </source>
</reference>
<evidence type="ECO:0000256" key="10">
    <source>
        <dbReference type="ARBA" id="ARBA00023170"/>
    </source>
</evidence>
<gene>
    <name evidence="15" type="ORF">Csa_3G730950</name>
</gene>
<evidence type="ECO:0000256" key="6">
    <source>
        <dbReference type="ARBA" id="ARBA00022729"/>
    </source>
</evidence>
<dbReference type="InterPro" id="IPR003591">
    <property type="entry name" value="Leu-rich_rpt_typical-subtyp"/>
</dbReference>
<dbReference type="eggNOG" id="KOG0619">
    <property type="taxonomic scope" value="Eukaryota"/>
</dbReference>
<dbReference type="Gene3D" id="3.80.10.10">
    <property type="entry name" value="Ribonuclease Inhibitor"/>
    <property type="match status" value="5"/>
</dbReference>
<dbReference type="EMBL" id="CM002924">
    <property type="protein sequence ID" value="KGN58731.1"/>
    <property type="molecule type" value="Genomic_DNA"/>
</dbReference>
<dbReference type="Pfam" id="PF13855">
    <property type="entry name" value="LRR_8"/>
    <property type="match status" value="1"/>
</dbReference>
<dbReference type="Proteomes" id="UP000029981">
    <property type="component" value="Chromosome 3"/>
</dbReference>
<evidence type="ECO:0000256" key="3">
    <source>
        <dbReference type="ARBA" id="ARBA00022475"/>
    </source>
</evidence>
<evidence type="ECO:0000256" key="2">
    <source>
        <dbReference type="ARBA" id="ARBA00009592"/>
    </source>
</evidence>
<reference evidence="15 16" key="1">
    <citation type="journal article" date="2009" name="Nat. Genet.">
        <title>The genome of the cucumber, Cucumis sativus L.</title>
        <authorList>
            <person name="Huang S."/>
            <person name="Li R."/>
            <person name="Zhang Z."/>
            <person name="Li L."/>
            <person name="Gu X."/>
            <person name="Fan W."/>
            <person name="Lucas W.J."/>
            <person name="Wang X."/>
            <person name="Xie B."/>
            <person name="Ni P."/>
            <person name="Ren Y."/>
            <person name="Zhu H."/>
            <person name="Li J."/>
            <person name="Lin K."/>
            <person name="Jin W."/>
            <person name="Fei Z."/>
            <person name="Li G."/>
            <person name="Staub J."/>
            <person name="Kilian A."/>
            <person name="van der Vossen E.A."/>
            <person name="Wu Y."/>
            <person name="Guo J."/>
            <person name="He J."/>
            <person name="Jia Z."/>
            <person name="Ren Y."/>
            <person name="Tian G."/>
            <person name="Lu Y."/>
            <person name="Ruan J."/>
            <person name="Qian W."/>
            <person name="Wang M."/>
            <person name="Huang Q."/>
            <person name="Li B."/>
            <person name="Xuan Z."/>
            <person name="Cao J."/>
            <person name="Asan"/>
            <person name="Wu Z."/>
            <person name="Zhang J."/>
            <person name="Cai Q."/>
            <person name="Bai Y."/>
            <person name="Zhao B."/>
            <person name="Han Y."/>
            <person name="Li Y."/>
            <person name="Li X."/>
            <person name="Wang S."/>
            <person name="Shi Q."/>
            <person name="Liu S."/>
            <person name="Cho W.K."/>
            <person name="Kim J.Y."/>
            <person name="Xu Y."/>
            <person name="Heller-Uszynska K."/>
            <person name="Miao H."/>
            <person name="Cheng Z."/>
            <person name="Zhang S."/>
            <person name="Wu J."/>
            <person name="Yang Y."/>
            <person name="Kang H."/>
            <person name="Li M."/>
            <person name="Liang H."/>
            <person name="Ren X."/>
            <person name="Shi Z."/>
            <person name="Wen M."/>
            <person name="Jian M."/>
            <person name="Yang H."/>
            <person name="Zhang G."/>
            <person name="Yang Z."/>
            <person name="Chen R."/>
            <person name="Liu S."/>
            <person name="Li J."/>
            <person name="Ma L."/>
            <person name="Liu H."/>
            <person name="Zhou Y."/>
            <person name="Zhao J."/>
            <person name="Fang X."/>
            <person name="Li G."/>
            <person name="Fang L."/>
            <person name="Li Y."/>
            <person name="Liu D."/>
            <person name="Zheng H."/>
            <person name="Zhang Y."/>
            <person name="Qin N."/>
            <person name="Li Z."/>
            <person name="Yang G."/>
            <person name="Yang S."/>
            <person name="Bolund L."/>
            <person name="Kristiansen K."/>
            <person name="Zheng H."/>
            <person name="Li S."/>
            <person name="Zhang X."/>
            <person name="Yang H."/>
            <person name="Wang J."/>
            <person name="Sun R."/>
            <person name="Zhang B."/>
            <person name="Jiang S."/>
            <person name="Wang J."/>
            <person name="Du Y."/>
            <person name="Li S."/>
        </authorList>
    </citation>
    <scope>NUCLEOTIDE SEQUENCE [LARGE SCALE GENOMIC DNA]</scope>
    <source>
        <strain evidence="16">cv. 9930</strain>
    </source>
</reference>
<dbReference type="SMART" id="SM00369">
    <property type="entry name" value="LRR_TYP"/>
    <property type="match status" value="8"/>
</dbReference>
<reference evidence="15 16" key="2">
    <citation type="journal article" date="2009" name="PLoS ONE">
        <title>An integrated genetic and cytogenetic map of the cucumber genome.</title>
        <authorList>
            <person name="Ren Y."/>
            <person name="Zhang Z."/>
            <person name="Liu J."/>
            <person name="Staub J.E."/>
            <person name="Han Y."/>
            <person name="Cheng Z."/>
            <person name="Li X."/>
            <person name="Lu J."/>
            <person name="Miao H."/>
            <person name="Kang H."/>
            <person name="Xie B."/>
            <person name="Gu X."/>
            <person name="Wang X."/>
            <person name="Du Y."/>
            <person name="Jin W."/>
            <person name="Huang S."/>
        </authorList>
    </citation>
    <scope>NUCLEOTIDE SEQUENCE [LARGE SCALE GENOMIC DNA]</scope>
    <source>
        <strain evidence="16">cv. 9930</strain>
    </source>
</reference>
<evidence type="ECO:0000256" key="11">
    <source>
        <dbReference type="ARBA" id="ARBA00023180"/>
    </source>
</evidence>
<dbReference type="InterPro" id="IPR013210">
    <property type="entry name" value="LRR_N_plant-typ"/>
</dbReference>